<feature type="signal peptide" evidence="2">
    <location>
        <begin position="1"/>
        <end position="26"/>
    </location>
</feature>
<evidence type="ECO:0000256" key="1">
    <source>
        <dbReference type="RuleBase" id="RU363034"/>
    </source>
</evidence>
<evidence type="ECO:0000259" key="3">
    <source>
        <dbReference type="PROSITE" id="PS50240"/>
    </source>
</evidence>
<dbReference type="GO" id="GO:0006508">
    <property type="term" value="P:proteolysis"/>
    <property type="evidence" value="ECO:0007669"/>
    <property type="project" value="UniProtKB-KW"/>
</dbReference>
<dbReference type="SUPFAM" id="SSF103515">
    <property type="entry name" value="Autotransporter"/>
    <property type="match status" value="1"/>
</dbReference>
<evidence type="ECO:0000259" key="4">
    <source>
        <dbReference type="PROSITE" id="PS51208"/>
    </source>
</evidence>
<protein>
    <submittedName>
        <fullName evidence="5">Autotransporter domain-containing protein</fullName>
    </submittedName>
</protein>
<dbReference type="InterPro" id="IPR033116">
    <property type="entry name" value="TRYPSIN_SER"/>
</dbReference>
<dbReference type="Gene3D" id="2.40.10.10">
    <property type="entry name" value="Trypsin-like serine proteases"/>
    <property type="match status" value="1"/>
</dbReference>
<dbReference type="RefSeq" id="WP_142786673.1">
    <property type="nucleotide sequence ID" value="NZ_VHJK01000001.1"/>
</dbReference>
<dbReference type="PROSITE" id="PS50240">
    <property type="entry name" value="TRYPSIN_DOM"/>
    <property type="match status" value="1"/>
</dbReference>
<dbReference type="PROSITE" id="PS51208">
    <property type="entry name" value="AUTOTRANSPORTER"/>
    <property type="match status" value="1"/>
</dbReference>
<dbReference type="Proteomes" id="UP000316343">
    <property type="component" value="Unassembled WGS sequence"/>
</dbReference>
<keyword evidence="6" id="KW-1185">Reference proteome</keyword>
<dbReference type="PANTHER" id="PTHR24260:SF136">
    <property type="entry name" value="GH08193P-RELATED"/>
    <property type="match status" value="1"/>
</dbReference>
<dbReference type="Pfam" id="PF03797">
    <property type="entry name" value="Autotransporter"/>
    <property type="match status" value="1"/>
</dbReference>
<feature type="chain" id="PRO_5022211916" evidence="2">
    <location>
        <begin position="27"/>
        <end position="1125"/>
    </location>
</feature>
<dbReference type="GO" id="GO:0019867">
    <property type="term" value="C:outer membrane"/>
    <property type="evidence" value="ECO:0007669"/>
    <property type="project" value="InterPro"/>
</dbReference>
<dbReference type="Gene3D" id="2.40.128.130">
    <property type="entry name" value="Autotransporter beta-domain"/>
    <property type="match status" value="1"/>
</dbReference>
<gene>
    <name evidence="5" type="ORF">FGU71_00010</name>
</gene>
<feature type="domain" description="Peptidase S1" evidence="3">
    <location>
        <begin position="92"/>
        <end position="406"/>
    </location>
</feature>
<dbReference type="EMBL" id="VHJK01000001">
    <property type="protein sequence ID" value="TRD10413.1"/>
    <property type="molecule type" value="Genomic_DNA"/>
</dbReference>
<feature type="domain" description="Autotransporter" evidence="4">
    <location>
        <begin position="836"/>
        <end position="1125"/>
    </location>
</feature>
<dbReference type="InterPro" id="IPR036709">
    <property type="entry name" value="Autotransporte_beta_dom_sf"/>
</dbReference>
<accession>A0A547P8I6</accession>
<dbReference type="InterPro" id="IPR006315">
    <property type="entry name" value="OM_autotransptr_brl_dom"/>
</dbReference>
<keyword evidence="1" id="KW-0645">Protease</keyword>
<dbReference type="InterPro" id="IPR001254">
    <property type="entry name" value="Trypsin_dom"/>
</dbReference>
<dbReference type="NCBIfam" id="TIGR01414">
    <property type="entry name" value="autotrans_barl"/>
    <property type="match status" value="1"/>
</dbReference>
<reference evidence="5 6" key="1">
    <citation type="submission" date="2019-06" db="EMBL/GenBank/DDBJ databases">
        <title>Erythrobacter insulae sp. nov., isolated from a tidal flat.</title>
        <authorList>
            <person name="Yoon J.-H."/>
        </authorList>
    </citation>
    <scope>NUCLEOTIDE SEQUENCE [LARGE SCALE GENOMIC DNA]</scope>
    <source>
        <strain evidence="5 6">JBTF-M21</strain>
    </source>
</reference>
<dbReference type="SMART" id="SM00020">
    <property type="entry name" value="Tryp_SPc"/>
    <property type="match status" value="1"/>
</dbReference>
<dbReference type="OrthoDB" id="267336at2"/>
<proteinExistence type="predicted"/>
<dbReference type="InterPro" id="IPR005546">
    <property type="entry name" value="Autotransporte_beta"/>
</dbReference>
<dbReference type="PROSITE" id="PS00135">
    <property type="entry name" value="TRYPSIN_SER"/>
    <property type="match status" value="1"/>
</dbReference>
<dbReference type="SMART" id="SM00869">
    <property type="entry name" value="Autotransporter"/>
    <property type="match status" value="1"/>
</dbReference>
<dbReference type="InterPro" id="IPR043504">
    <property type="entry name" value="Peptidase_S1_PA_chymotrypsin"/>
</dbReference>
<dbReference type="AlphaFoldDB" id="A0A547P8I6"/>
<evidence type="ECO:0000313" key="6">
    <source>
        <dbReference type="Proteomes" id="UP000316343"/>
    </source>
</evidence>
<dbReference type="PROSITE" id="PS00134">
    <property type="entry name" value="TRYPSIN_HIS"/>
    <property type="match status" value="1"/>
</dbReference>
<keyword evidence="1" id="KW-0720">Serine protease</keyword>
<sequence length="1125" mass="117240">MGRLKYLMSVGVIGLAGGLSAAPALANDTDEEETETIALEARGTFEGIRIEARLSDLALPELGELPDFRIARNLDAVPVPPTPEILSRDDVGLSGSVDVNNTQPSVVQMFIQNNLTGGVFFNCTGSVINARTIMTAAHCLNSSSSESYGTPGAADQAVLISTGVDSSTRLFEYLGSGANYAEGGVATSTDVIIHPSSNLDEGGLPFPWADIALIAVDTPITDVPALPILLTPLTELTHVVQVGYGTFGTASDGNQGIGFLRRVGENMLGALASPSDLGDAFFSAFAPTANFGFETQAFYFTDFDNPDRTQAQIDGCTFTPFGASCVDLDAVRAIDYFDDDALPNEVATAGGDSGSPLIADELYAFPIAVGVLSGGFDFFGVPEGYGDISFYNPLYPFFEFITQNTPYKYVSAVEGDGVWSDPTHWTQDLDPGFFVDDGTGTLVNGIPAGSEPGVYEAGPKLGTILGIDISEFPTDPSPFLPPEGTPNFGGELPTSSVLLGPGSTGFVPQNTDGTPGISFANPAQYFDVILNRAGTTTVDLDVEVDKLSLDNGDARFVLPEEYSFTSLIGYEQLNGRAQFDGTLNAGTVALFGGIASGTGTVRTDAFFNLAGAVAPGGLDEIGTLTIEGPYIQTAAAALLTNAKFRGKNITSDLLSIVGDASLGGGLLIDAIGRPQFGSRYIVLSADSIVGNFDQVVLNAPSPVLIASTRVDGGNVIVEIDALPLSLMFNRSSRNPSRNLSSVGGALDTLRFGGRYAEFAGLFDIIDNTGFNTLIPTLSSLTPYNAFNQSAIANSFSQRFTGQLGQRTLSLRGASKGAAGFSAGGNAAFAIAETNPQDTGKLGFFSTASGVFLVSAEERSSGNNALEEAAFTQAGELTVGTDVRVSDTLSFGFAMTNIRNSGGNTGTRQRLDDTSVSGAFYGAAQSGKAFADMYVGFSDQTFGVQRQSQGDFALAYANAQASAEGSQTFAGLRLGYAFDVAPGLEVGPVASVDYVQSDIGGYDEFGAGQFGLSIRDRSFTSAGGKIGLMGALETGLGRSGSLSAFGSVAYARELADTQDVVTANFFGAADVPFSIFNDLDAQWVSVNAGAEMAFANRMSVSVSATSDLGRGVLTNNQGRVSLNWRF</sequence>
<dbReference type="InterPro" id="IPR051333">
    <property type="entry name" value="CLIP_Serine_Protease"/>
</dbReference>
<comment type="caution">
    <text evidence="5">The sequence shown here is derived from an EMBL/GenBank/DDBJ whole genome shotgun (WGS) entry which is preliminary data.</text>
</comment>
<keyword evidence="2" id="KW-0732">Signal</keyword>
<keyword evidence="1" id="KW-0378">Hydrolase</keyword>
<dbReference type="InterPro" id="IPR018114">
    <property type="entry name" value="TRYPSIN_HIS"/>
</dbReference>
<organism evidence="5 6">
    <name type="scientific">Erythrobacter insulae</name>
    <dbReference type="NCBI Taxonomy" id="2584124"/>
    <lineage>
        <taxon>Bacteria</taxon>
        <taxon>Pseudomonadati</taxon>
        <taxon>Pseudomonadota</taxon>
        <taxon>Alphaproteobacteria</taxon>
        <taxon>Sphingomonadales</taxon>
        <taxon>Erythrobacteraceae</taxon>
        <taxon>Erythrobacter/Porphyrobacter group</taxon>
        <taxon>Erythrobacter</taxon>
    </lineage>
</organism>
<dbReference type="GO" id="GO:0004252">
    <property type="term" value="F:serine-type endopeptidase activity"/>
    <property type="evidence" value="ECO:0007669"/>
    <property type="project" value="InterPro"/>
</dbReference>
<dbReference type="SUPFAM" id="SSF50494">
    <property type="entry name" value="Trypsin-like serine proteases"/>
    <property type="match status" value="1"/>
</dbReference>
<name>A0A547P8I6_9SPHN</name>
<evidence type="ECO:0000313" key="5">
    <source>
        <dbReference type="EMBL" id="TRD10413.1"/>
    </source>
</evidence>
<dbReference type="InterPro" id="IPR009003">
    <property type="entry name" value="Peptidase_S1_PA"/>
</dbReference>
<evidence type="ECO:0000256" key="2">
    <source>
        <dbReference type="SAM" id="SignalP"/>
    </source>
</evidence>
<dbReference type="PANTHER" id="PTHR24260">
    <property type="match status" value="1"/>
</dbReference>
<dbReference type="Pfam" id="PF00089">
    <property type="entry name" value="Trypsin"/>
    <property type="match status" value="1"/>
</dbReference>